<keyword evidence="2 7" id="KW-0227">DNA damage</keyword>
<dbReference type="SUPFAM" id="SSF48150">
    <property type="entry name" value="DNA-glycosylase"/>
    <property type="match status" value="1"/>
</dbReference>
<dbReference type="HAMAP" id="MF_03183">
    <property type="entry name" value="Endonuclease_III_Nth"/>
    <property type="match status" value="1"/>
</dbReference>
<feature type="compositionally biased region" description="Low complexity" evidence="8">
    <location>
        <begin position="77"/>
        <end position="105"/>
    </location>
</feature>
<feature type="compositionally biased region" description="Basic residues" evidence="8">
    <location>
        <begin position="123"/>
        <end position="132"/>
    </location>
</feature>
<feature type="region of interest" description="Disordered" evidence="8">
    <location>
        <begin position="75"/>
        <end position="146"/>
    </location>
</feature>
<gene>
    <name evidence="10" type="primary">NTH1_1</name>
    <name evidence="7" type="synonym">NTH1</name>
    <name evidence="10" type="ORF">MFIFM68171_04226</name>
</gene>
<keyword evidence="5 7" id="KW-0456">Lyase</keyword>
<evidence type="ECO:0000256" key="2">
    <source>
        <dbReference type="ARBA" id="ARBA00022763"/>
    </source>
</evidence>
<evidence type="ECO:0000256" key="4">
    <source>
        <dbReference type="ARBA" id="ARBA00023204"/>
    </source>
</evidence>
<comment type="subcellular location">
    <subcellularLocation>
        <location evidence="7">Nucleus</location>
    </subcellularLocation>
    <subcellularLocation>
        <location evidence="7">Mitochondrion</location>
    </subcellularLocation>
</comment>
<keyword evidence="3 7" id="KW-0378">Hydrolase</keyword>
<keyword evidence="7" id="KW-0539">Nucleus</keyword>
<evidence type="ECO:0000256" key="7">
    <source>
        <dbReference type="HAMAP-Rule" id="MF_03183"/>
    </source>
</evidence>
<dbReference type="EMBL" id="BAAFSV010000002">
    <property type="protein sequence ID" value="GAB1314016.1"/>
    <property type="molecule type" value="Genomic_DNA"/>
</dbReference>
<keyword evidence="7" id="KW-0496">Mitochondrion</keyword>
<comment type="caution">
    <text evidence="7">Lacks conserved residue(s) required for the propagation of feature annotation.</text>
</comment>
<dbReference type="Gene3D" id="1.10.340.30">
    <property type="entry name" value="Hypothetical protein, domain 2"/>
    <property type="match status" value="1"/>
</dbReference>
<organism evidence="10 11">
    <name type="scientific">Madurella fahalii</name>
    <dbReference type="NCBI Taxonomy" id="1157608"/>
    <lineage>
        <taxon>Eukaryota</taxon>
        <taxon>Fungi</taxon>
        <taxon>Dikarya</taxon>
        <taxon>Ascomycota</taxon>
        <taxon>Pezizomycotina</taxon>
        <taxon>Sordariomycetes</taxon>
        <taxon>Sordariomycetidae</taxon>
        <taxon>Sordariales</taxon>
        <taxon>Sordariales incertae sedis</taxon>
        <taxon>Madurella</taxon>
    </lineage>
</organism>
<keyword evidence="4 7" id="KW-0234">DNA repair</keyword>
<feature type="compositionally biased region" description="Basic and acidic residues" evidence="8">
    <location>
        <begin position="106"/>
        <end position="122"/>
    </location>
</feature>
<dbReference type="CDD" id="cd00056">
    <property type="entry name" value="ENDO3c"/>
    <property type="match status" value="1"/>
</dbReference>
<evidence type="ECO:0000256" key="6">
    <source>
        <dbReference type="ARBA" id="ARBA00023295"/>
    </source>
</evidence>
<comment type="catalytic activity">
    <reaction evidence="7">
        <text>2'-deoxyribonucleotide-(2'-deoxyribose 5'-phosphate)-2'-deoxyribonucleotide-DNA = a 3'-end 2'-deoxyribonucleotide-(2,3-dehydro-2,3-deoxyribose 5'-phosphate)-DNA + a 5'-end 5'-phospho-2'-deoxyribonucleoside-DNA + H(+)</text>
        <dbReference type="Rhea" id="RHEA:66592"/>
        <dbReference type="Rhea" id="RHEA-COMP:13180"/>
        <dbReference type="Rhea" id="RHEA-COMP:16897"/>
        <dbReference type="Rhea" id="RHEA-COMP:17067"/>
        <dbReference type="ChEBI" id="CHEBI:15378"/>
        <dbReference type="ChEBI" id="CHEBI:136412"/>
        <dbReference type="ChEBI" id="CHEBI:157695"/>
        <dbReference type="ChEBI" id="CHEBI:167181"/>
        <dbReference type="EC" id="4.2.99.18"/>
    </reaction>
</comment>
<evidence type="ECO:0000256" key="5">
    <source>
        <dbReference type="ARBA" id="ARBA00023239"/>
    </source>
</evidence>
<dbReference type="EC" id="4.2.99.18" evidence="7"/>
<comment type="similarity">
    <text evidence="1 7">Belongs to the Nth/MutY family.</text>
</comment>
<evidence type="ECO:0000313" key="11">
    <source>
        <dbReference type="Proteomes" id="UP001628179"/>
    </source>
</evidence>
<evidence type="ECO:0000313" key="10">
    <source>
        <dbReference type="EMBL" id="GAB1314016.1"/>
    </source>
</evidence>
<dbReference type="InterPro" id="IPR023170">
    <property type="entry name" value="HhH_base_excis_C"/>
</dbReference>
<protein>
    <recommendedName>
        <fullName evidence="7">Endonuclease III homolog</fullName>
        <ecNumber evidence="7">3.2.2.-</ecNumber>
        <ecNumber evidence="7">4.2.99.18</ecNumber>
    </recommendedName>
    <alternativeName>
        <fullName evidence="7">Bifunctional DNA N-glycosylase/DNA-(apurinic or apyrimidinic site) lyase</fullName>
        <shortName evidence="7">DNA glycosylase/AP lyase</shortName>
    </alternativeName>
</protein>
<evidence type="ECO:0000256" key="3">
    <source>
        <dbReference type="ARBA" id="ARBA00022801"/>
    </source>
</evidence>
<feature type="domain" description="HhH-GPD" evidence="9">
    <location>
        <begin position="199"/>
        <end position="361"/>
    </location>
</feature>
<reference evidence="10 11" key="1">
    <citation type="submission" date="2024-09" db="EMBL/GenBank/DDBJ databases">
        <title>Itraconazole resistance in Madurella fahalii resulting from another homologue of gene encoding cytochrome P450 14-alpha sterol demethylase (CYP51).</title>
        <authorList>
            <person name="Yoshioka I."/>
            <person name="Fahal A.H."/>
            <person name="Kaneko S."/>
            <person name="Yaguchi T."/>
        </authorList>
    </citation>
    <scope>NUCLEOTIDE SEQUENCE [LARGE SCALE GENOMIC DNA]</scope>
    <source>
        <strain evidence="10 11">IFM 68171</strain>
    </source>
</reference>
<sequence length="458" mass="50070">MRTSRATKETSKFFDTSSTAAPLRRSTRSSLARFAYNGASSNTAADHADNADSEVTFGSDIEDAVTTTVTRKRKRTATVVQPTSRRAAATRAAARTTKTETIQTETKTEHGSDAEPEAETKQKARRARKPARKTTDAATGTTTVEPPSDWEEIYALVKEMRLTGPAANAAVDTMGCERLARPGASARDRRFHTLVALMLSSQTKDTVNAEAMARLQAELPPHAPGAPPGLNLENMLAVEPALLNELIGKVGFHNNKTKYLKQAAVILRDQFDSDIPPTIEGLVSLPGVGPKMAHLCMSAENGWNRVEGIGVDVHVHRITNLWGWQQPPTKTPEETRLALQAWLPKDKWKEINWLLVGFGQSVCLPVGRKCGDCELGLRGLCRAAEKKKVIEGRKRRVEMVKEEVKMEFKGDGNGDDGVLIKKEEESVEIEEDKTAIKDVVVNEPPTEGVEVATKIKSG</sequence>
<comment type="function">
    <text evidence="7">Bifunctional DNA N-glycosylase with associated apurinic/apyrimidinic (AP) lyase function that catalyzes the first step in base excision repair (BER), the primary repair pathway for the repair of oxidative DNA damage. The DNA N-glycosylase activity releases the damaged DNA base from DNA by cleaving the N-glycosidic bond, leaving an AP site. The AP lyase activity cleaves the phosphodiester bond 3' to the AP site by a beta-elimination. Primarily recognizes and repairs oxidative base damage of pyrimidines.</text>
</comment>
<evidence type="ECO:0000259" key="9">
    <source>
        <dbReference type="SMART" id="SM00478"/>
    </source>
</evidence>
<accession>A0ABQ0G8F5</accession>
<comment type="caution">
    <text evidence="10">The sequence shown here is derived from an EMBL/GenBank/DDBJ whole genome shotgun (WGS) entry which is preliminary data.</text>
</comment>
<dbReference type="InterPro" id="IPR000445">
    <property type="entry name" value="HhH_motif"/>
</dbReference>
<dbReference type="PANTHER" id="PTHR43286">
    <property type="entry name" value="ENDONUCLEASE III-LIKE PROTEIN 1"/>
    <property type="match status" value="1"/>
</dbReference>
<dbReference type="InterPro" id="IPR011257">
    <property type="entry name" value="DNA_glycosylase"/>
</dbReference>
<dbReference type="Pfam" id="PF00633">
    <property type="entry name" value="HHH"/>
    <property type="match status" value="1"/>
</dbReference>
<dbReference type="EC" id="3.2.2.-" evidence="7"/>
<evidence type="ECO:0000256" key="1">
    <source>
        <dbReference type="ARBA" id="ARBA00008343"/>
    </source>
</evidence>
<feature type="compositionally biased region" description="Basic and acidic residues" evidence="8">
    <location>
        <begin position="1"/>
        <end position="12"/>
    </location>
</feature>
<name>A0ABQ0G8F5_9PEZI</name>
<dbReference type="Gene3D" id="1.10.1670.10">
    <property type="entry name" value="Helix-hairpin-Helix base-excision DNA repair enzymes (C-terminal)"/>
    <property type="match status" value="1"/>
</dbReference>
<evidence type="ECO:0000256" key="8">
    <source>
        <dbReference type="SAM" id="MobiDB-lite"/>
    </source>
</evidence>
<keyword evidence="11" id="KW-1185">Reference proteome</keyword>
<dbReference type="InterPro" id="IPR030841">
    <property type="entry name" value="NTH1"/>
</dbReference>
<proteinExistence type="inferred from homology"/>
<dbReference type="GeneID" id="98174969"/>
<dbReference type="Proteomes" id="UP001628179">
    <property type="component" value="Unassembled WGS sequence"/>
</dbReference>
<keyword evidence="6 7" id="KW-0326">Glycosidase</keyword>
<dbReference type="Pfam" id="PF00730">
    <property type="entry name" value="HhH-GPD"/>
    <property type="match status" value="1"/>
</dbReference>
<dbReference type="SMART" id="SM00478">
    <property type="entry name" value="ENDO3c"/>
    <property type="match status" value="1"/>
</dbReference>
<feature type="region of interest" description="Disordered" evidence="8">
    <location>
        <begin position="1"/>
        <end position="26"/>
    </location>
</feature>
<dbReference type="RefSeq" id="XP_070915747.1">
    <property type="nucleotide sequence ID" value="XM_071059646.1"/>
</dbReference>
<dbReference type="InterPro" id="IPR003265">
    <property type="entry name" value="HhH-GPD_domain"/>
</dbReference>
<dbReference type="PANTHER" id="PTHR43286:SF1">
    <property type="entry name" value="ENDONUCLEASE III-LIKE PROTEIN 1"/>
    <property type="match status" value="1"/>
</dbReference>